<dbReference type="GO" id="GO:0015421">
    <property type="term" value="F:ABC-type oligopeptide transporter activity"/>
    <property type="evidence" value="ECO:0007669"/>
    <property type="project" value="TreeGrafter"/>
</dbReference>
<proteinExistence type="predicted"/>
<dbReference type="OrthoDB" id="9769895at2"/>
<dbReference type="CDD" id="cd18550">
    <property type="entry name" value="ABC_6TM_exporter_like"/>
    <property type="match status" value="1"/>
</dbReference>
<keyword evidence="7 9" id="KW-0472">Membrane</keyword>
<comment type="subcellular location">
    <subcellularLocation>
        <location evidence="1">Cell membrane</location>
        <topology evidence="1">Multi-pass membrane protein</topology>
    </subcellularLocation>
</comment>
<dbReference type="InterPro" id="IPR003439">
    <property type="entry name" value="ABC_transporter-like_ATP-bd"/>
</dbReference>
<name>A0A160T1D5_9CHLR</name>
<evidence type="ECO:0000313" key="13">
    <source>
        <dbReference type="Proteomes" id="UP000215027"/>
    </source>
</evidence>
<dbReference type="KEGG" id="pbf:CFX0092_A0414"/>
<organism evidence="12 13">
    <name type="scientific">Candidatus Promineifilum breve</name>
    <dbReference type="NCBI Taxonomy" id="1806508"/>
    <lineage>
        <taxon>Bacteria</taxon>
        <taxon>Bacillati</taxon>
        <taxon>Chloroflexota</taxon>
        <taxon>Ardenticatenia</taxon>
        <taxon>Candidatus Promineifilales</taxon>
        <taxon>Candidatus Promineifilaceae</taxon>
        <taxon>Candidatus Promineifilum</taxon>
    </lineage>
</organism>
<feature type="transmembrane region" description="Helical" evidence="9">
    <location>
        <begin position="78"/>
        <end position="99"/>
    </location>
</feature>
<dbReference type="Gene3D" id="1.20.1560.10">
    <property type="entry name" value="ABC transporter type 1, transmembrane domain"/>
    <property type="match status" value="1"/>
</dbReference>
<dbReference type="PROSITE" id="PS50929">
    <property type="entry name" value="ABC_TM1F"/>
    <property type="match status" value="1"/>
</dbReference>
<feature type="compositionally biased region" description="Acidic residues" evidence="8">
    <location>
        <begin position="415"/>
        <end position="426"/>
    </location>
</feature>
<evidence type="ECO:0000256" key="8">
    <source>
        <dbReference type="SAM" id="MobiDB-lite"/>
    </source>
</evidence>
<reference evidence="12" key="1">
    <citation type="submission" date="2016-01" db="EMBL/GenBank/DDBJ databases">
        <authorList>
            <person name="Mcilroy J.S."/>
            <person name="Karst M S."/>
            <person name="Albertsen M."/>
        </authorList>
    </citation>
    <scope>NUCLEOTIDE SEQUENCE</scope>
    <source>
        <strain evidence="12">Cfx-K</strain>
    </source>
</reference>
<dbReference type="InterPro" id="IPR017871">
    <property type="entry name" value="ABC_transporter-like_CS"/>
</dbReference>
<keyword evidence="6 9" id="KW-1133">Transmembrane helix</keyword>
<keyword evidence="4" id="KW-0547">Nucleotide-binding</keyword>
<evidence type="ECO:0000256" key="7">
    <source>
        <dbReference type="ARBA" id="ARBA00023136"/>
    </source>
</evidence>
<dbReference type="Gene3D" id="3.40.50.300">
    <property type="entry name" value="P-loop containing nucleotide triphosphate hydrolases"/>
    <property type="match status" value="1"/>
</dbReference>
<dbReference type="GO" id="GO:0016887">
    <property type="term" value="F:ATP hydrolysis activity"/>
    <property type="evidence" value="ECO:0007669"/>
    <property type="project" value="InterPro"/>
</dbReference>
<accession>A0A160T1D5</accession>
<feature type="transmembrane region" description="Helical" evidence="9">
    <location>
        <begin position="165"/>
        <end position="195"/>
    </location>
</feature>
<evidence type="ECO:0000256" key="4">
    <source>
        <dbReference type="ARBA" id="ARBA00022741"/>
    </source>
</evidence>
<dbReference type="PANTHER" id="PTHR43394:SF1">
    <property type="entry name" value="ATP-BINDING CASSETTE SUB-FAMILY B MEMBER 10, MITOCHONDRIAL"/>
    <property type="match status" value="1"/>
</dbReference>
<evidence type="ECO:0000256" key="6">
    <source>
        <dbReference type="ARBA" id="ARBA00022989"/>
    </source>
</evidence>
<evidence type="ECO:0000256" key="5">
    <source>
        <dbReference type="ARBA" id="ARBA00022840"/>
    </source>
</evidence>
<dbReference type="Pfam" id="PF00005">
    <property type="entry name" value="ABC_tran"/>
    <property type="match status" value="1"/>
</dbReference>
<dbReference type="PROSITE" id="PS50893">
    <property type="entry name" value="ABC_TRANSPORTER_2"/>
    <property type="match status" value="1"/>
</dbReference>
<dbReference type="AlphaFoldDB" id="A0A160T1D5"/>
<dbReference type="GO" id="GO:0005524">
    <property type="term" value="F:ATP binding"/>
    <property type="evidence" value="ECO:0007669"/>
    <property type="project" value="UniProtKB-KW"/>
</dbReference>
<dbReference type="PROSITE" id="PS00211">
    <property type="entry name" value="ABC_TRANSPORTER_1"/>
    <property type="match status" value="1"/>
</dbReference>
<feature type="domain" description="ABC transmembrane type-1" evidence="11">
    <location>
        <begin position="43"/>
        <end position="327"/>
    </location>
</feature>
<dbReference type="RefSeq" id="WP_095041926.1">
    <property type="nucleotide sequence ID" value="NZ_LN890655.1"/>
</dbReference>
<evidence type="ECO:0000313" key="12">
    <source>
        <dbReference type="EMBL" id="CUS02295.2"/>
    </source>
</evidence>
<dbReference type="SMART" id="SM00382">
    <property type="entry name" value="AAA"/>
    <property type="match status" value="1"/>
</dbReference>
<keyword evidence="3 9" id="KW-0812">Transmembrane</keyword>
<feature type="transmembrane region" description="Helical" evidence="9">
    <location>
        <begin position="267"/>
        <end position="286"/>
    </location>
</feature>
<evidence type="ECO:0000256" key="3">
    <source>
        <dbReference type="ARBA" id="ARBA00022692"/>
    </source>
</evidence>
<dbReference type="Proteomes" id="UP000215027">
    <property type="component" value="Chromosome I"/>
</dbReference>
<evidence type="ECO:0000256" key="2">
    <source>
        <dbReference type="ARBA" id="ARBA00022448"/>
    </source>
</evidence>
<feature type="domain" description="ABC transporter" evidence="10">
    <location>
        <begin position="420"/>
        <end position="654"/>
    </location>
</feature>
<gene>
    <name evidence="12" type="ORF">CFX0092_A0414</name>
</gene>
<dbReference type="EMBL" id="LN890655">
    <property type="protein sequence ID" value="CUS02295.2"/>
    <property type="molecule type" value="Genomic_DNA"/>
</dbReference>
<dbReference type="PANTHER" id="PTHR43394">
    <property type="entry name" value="ATP-DEPENDENT PERMEASE MDL1, MITOCHONDRIAL"/>
    <property type="match status" value="1"/>
</dbReference>
<dbReference type="InterPro" id="IPR039421">
    <property type="entry name" value="Type_1_exporter"/>
</dbReference>
<evidence type="ECO:0000256" key="1">
    <source>
        <dbReference type="ARBA" id="ARBA00004651"/>
    </source>
</evidence>
<keyword evidence="13" id="KW-1185">Reference proteome</keyword>
<dbReference type="GO" id="GO:0005886">
    <property type="term" value="C:plasma membrane"/>
    <property type="evidence" value="ECO:0007669"/>
    <property type="project" value="UniProtKB-SubCell"/>
</dbReference>
<feature type="transmembrane region" description="Helical" evidence="9">
    <location>
        <begin position="42"/>
        <end position="66"/>
    </location>
</feature>
<dbReference type="InterPro" id="IPR011527">
    <property type="entry name" value="ABC1_TM_dom"/>
</dbReference>
<dbReference type="SUPFAM" id="SSF90123">
    <property type="entry name" value="ABC transporter transmembrane region"/>
    <property type="match status" value="1"/>
</dbReference>
<dbReference type="InterPro" id="IPR036640">
    <property type="entry name" value="ABC1_TM_sf"/>
</dbReference>
<evidence type="ECO:0000256" key="9">
    <source>
        <dbReference type="SAM" id="Phobius"/>
    </source>
</evidence>
<dbReference type="FunFam" id="3.40.50.300:FF:000287">
    <property type="entry name" value="Multidrug ABC transporter ATP-binding protein"/>
    <property type="match status" value="1"/>
</dbReference>
<dbReference type="Pfam" id="PF00664">
    <property type="entry name" value="ABC_membrane"/>
    <property type="match status" value="1"/>
</dbReference>
<sequence length="663" mass="73693">MGFHGGGWWAFLSHDEEQDRPVVTRDLLLRVWGFARPYTRQVVLLFISIILTTGITLVSPLLMRSLIDDAIPNADIRLLNFLALGLIAVPVLNGVVGVWQRDLSAYVGESIIFDLRNSLYAHFQRMSLRFFTQSRTGELMSRLNNDVVGAQQAVSNTLISIFSNIVQLIGTLTIMLVLEWRLTLLGLAVVPFFYLPARRIGRVLRDMRRQSMILNAEMNATMNETLNVSGALLVKLFGREERELARFRRDSVAVRDLGVRSAVIGRWFFMLLGIIGAIGTALVYWVGGFLTIEGVFTVGTIVAFGAYLSQLYGPLMALTNSPVEFAQSMVSFERVFEVLDIPLEIAEKPDAMPLRNVRGSLTFDHVTFDYAELPSGRNRAGLSEVVRYSWGGDETMLRRGRKPRQVAVGVKDSDDQAEPVADEAEADTPVDRRIALTDIDFHIEPGQLVALVGPSGAGKTTITYLIPRLYDPTGGRVLIDGHDLRDVTLNSLADTIGMVTQETYLFYDTIRANLLYARPDATEAEMTAAARAANIHDFIASLPDGYETVVGERGYRLSGGERQRVAIARVILKDPRILVLDEATSHLDSLSEALIQEALQRVMEGRTSLVIAHRLSTILAADVILVMDHGRLVEKGTHAELLARDGLYASLYETQFRPERETL</sequence>
<feature type="region of interest" description="Disordered" evidence="8">
    <location>
        <begin position="401"/>
        <end position="426"/>
    </location>
</feature>
<dbReference type="InterPro" id="IPR003593">
    <property type="entry name" value="AAA+_ATPase"/>
</dbReference>
<evidence type="ECO:0000259" key="10">
    <source>
        <dbReference type="PROSITE" id="PS50893"/>
    </source>
</evidence>
<keyword evidence="5" id="KW-0067">ATP-binding</keyword>
<keyword evidence="2" id="KW-0813">Transport</keyword>
<dbReference type="InterPro" id="IPR027417">
    <property type="entry name" value="P-loop_NTPase"/>
</dbReference>
<evidence type="ECO:0000259" key="11">
    <source>
        <dbReference type="PROSITE" id="PS50929"/>
    </source>
</evidence>
<dbReference type="SUPFAM" id="SSF52540">
    <property type="entry name" value="P-loop containing nucleoside triphosphate hydrolases"/>
    <property type="match status" value="1"/>
</dbReference>
<protein>
    <submittedName>
        <fullName evidence="12">ABC transporter related protein</fullName>
    </submittedName>
</protein>